<dbReference type="AlphaFoldDB" id="A0A1E3XD92"/>
<comment type="caution">
    <text evidence="1">The sequence shown here is derived from an EMBL/GenBank/DDBJ whole genome shotgun (WGS) entry which is preliminary data.</text>
</comment>
<proteinExistence type="predicted"/>
<reference evidence="1 2" key="1">
    <citation type="submission" date="2016-07" db="EMBL/GenBank/DDBJ databases">
        <title>Draft genome of Scalindua rubra, obtained from a brine-seawater interface in the Red Sea, sheds light on salt adaptation in anammox bacteria.</title>
        <authorList>
            <person name="Speth D.R."/>
            <person name="Lagkouvardos I."/>
            <person name="Wang Y."/>
            <person name="Qian P.-Y."/>
            <person name="Dutilh B.E."/>
            <person name="Jetten M.S."/>
        </authorList>
    </citation>
    <scope>NUCLEOTIDE SEQUENCE [LARGE SCALE GENOMIC DNA]</scope>
    <source>
        <strain evidence="1">BSI-1</strain>
    </source>
</reference>
<evidence type="ECO:0000313" key="1">
    <source>
        <dbReference type="EMBL" id="ODS32934.1"/>
    </source>
</evidence>
<dbReference type="PIRSF" id="PIRSF029129">
    <property type="entry name" value="DUF1786_pyruvate_format-lyase"/>
    <property type="match status" value="1"/>
</dbReference>
<protein>
    <recommendedName>
        <fullName evidence="3">Pyruvate formate lyase-activating protein</fullName>
    </recommendedName>
</protein>
<dbReference type="InterPro" id="IPR014846">
    <property type="entry name" value="DUF1786_pyruvate_format-lyase"/>
</dbReference>
<dbReference type="Pfam" id="PF08735">
    <property type="entry name" value="DUF1786"/>
    <property type="match status" value="1"/>
</dbReference>
<dbReference type="Proteomes" id="UP000094056">
    <property type="component" value="Unassembled WGS sequence"/>
</dbReference>
<gene>
    <name evidence="1" type="ORF">SCARUB_01935</name>
</gene>
<organism evidence="1 2">
    <name type="scientific">Candidatus Scalindua rubra</name>
    <dbReference type="NCBI Taxonomy" id="1872076"/>
    <lineage>
        <taxon>Bacteria</taxon>
        <taxon>Pseudomonadati</taxon>
        <taxon>Planctomycetota</taxon>
        <taxon>Candidatus Brocadiia</taxon>
        <taxon>Candidatus Brocadiales</taxon>
        <taxon>Candidatus Scalinduaceae</taxon>
        <taxon>Candidatus Scalindua</taxon>
    </lineage>
</organism>
<accession>A0A1E3XD92</accession>
<dbReference type="PATRIC" id="fig|1872076.5.peg.2280"/>
<name>A0A1E3XD92_9BACT</name>
<dbReference type="EMBL" id="MAYW01000043">
    <property type="protein sequence ID" value="ODS32934.1"/>
    <property type="molecule type" value="Genomic_DNA"/>
</dbReference>
<evidence type="ECO:0008006" key="3">
    <source>
        <dbReference type="Google" id="ProtNLM"/>
    </source>
</evidence>
<sequence length="358" mass="40130">MEALKSSEIPLQILAIDVGGGTQNILLYEDNKSIENCFKLVLPSQTVIVGKRIEKATSKRKDIFLHGYIMGGGKCVSTIKNHIKNGLKVYATPHASKTIRDNLTEVQELGVEIVENKPKDTISIELKDVDLKALRKVLANFEVEVPDKYAIAVFDHGESIEESNRKFRFKLWEDFIIKQGGFLKDLVYSEVPNYFTRMKSVQESLKDAILMQTGTAALCGSLCDPVVAEKIQKGLTIVNVGNQHTLAVLVQNERIFGVFEHHTSLLTPKKLKRFVHSLQNRSLTNEEIFNDNGHGSIINPTCPENIKFDFITVVGPQRQMAEDLDCYFAAPYGDMMLTGCFGLVTCAKRLYGEKLIFN</sequence>
<evidence type="ECO:0000313" key="2">
    <source>
        <dbReference type="Proteomes" id="UP000094056"/>
    </source>
</evidence>